<comment type="caution">
    <text evidence="2">The sequence shown here is derived from an EMBL/GenBank/DDBJ whole genome shotgun (WGS) entry which is preliminary data.</text>
</comment>
<evidence type="ECO:0000256" key="1">
    <source>
        <dbReference type="SAM" id="SignalP"/>
    </source>
</evidence>
<keyword evidence="1" id="KW-0732">Signal</keyword>
<feature type="chain" id="PRO_5029781919" evidence="1">
    <location>
        <begin position="25"/>
        <end position="71"/>
    </location>
</feature>
<feature type="signal peptide" evidence="1">
    <location>
        <begin position="1"/>
        <end position="24"/>
    </location>
</feature>
<dbReference type="AlphaFoldDB" id="A0A7J7NBF4"/>
<evidence type="ECO:0000313" key="2">
    <source>
        <dbReference type="EMBL" id="KAF6164384.1"/>
    </source>
</evidence>
<reference evidence="2 3" key="1">
    <citation type="journal article" date="2020" name="IScience">
        <title>Genome Sequencing of the Endangered Kingdonia uniflora (Circaeasteraceae, Ranunculales) Reveals Potential Mechanisms of Evolutionary Specialization.</title>
        <authorList>
            <person name="Sun Y."/>
            <person name="Deng T."/>
            <person name="Zhang A."/>
            <person name="Moore M.J."/>
            <person name="Landis J.B."/>
            <person name="Lin N."/>
            <person name="Zhang H."/>
            <person name="Zhang X."/>
            <person name="Huang J."/>
            <person name="Zhang X."/>
            <person name="Sun H."/>
            <person name="Wang H."/>
        </authorList>
    </citation>
    <scope>NUCLEOTIDE SEQUENCE [LARGE SCALE GENOMIC DNA]</scope>
    <source>
        <strain evidence="2">TB1705</strain>
        <tissue evidence="2">Leaf</tissue>
    </source>
</reference>
<protein>
    <submittedName>
        <fullName evidence="2">Uncharacterized protein</fullName>
    </submittedName>
</protein>
<sequence>MGISSVPILLDLCWNLALLIGANREHELANPMVQGTYANKIEKLPKVLIRGFVAMKSVLGPSDGTSSNVNK</sequence>
<dbReference type="Proteomes" id="UP000541444">
    <property type="component" value="Unassembled WGS sequence"/>
</dbReference>
<proteinExistence type="predicted"/>
<dbReference type="EMBL" id="JACGCM010000932">
    <property type="protein sequence ID" value="KAF6164384.1"/>
    <property type="molecule type" value="Genomic_DNA"/>
</dbReference>
<organism evidence="2 3">
    <name type="scientific">Kingdonia uniflora</name>
    <dbReference type="NCBI Taxonomy" id="39325"/>
    <lineage>
        <taxon>Eukaryota</taxon>
        <taxon>Viridiplantae</taxon>
        <taxon>Streptophyta</taxon>
        <taxon>Embryophyta</taxon>
        <taxon>Tracheophyta</taxon>
        <taxon>Spermatophyta</taxon>
        <taxon>Magnoliopsida</taxon>
        <taxon>Ranunculales</taxon>
        <taxon>Circaeasteraceae</taxon>
        <taxon>Kingdonia</taxon>
    </lineage>
</organism>
<accession>A0A7J7NBF4</accession>
<keyword evidence="3" id="KW-1185">Reference proteome</keyword>
<gene>
    <name evidence="2" type="ORF">GIB67_037541</name>
</gene>
<evidence type="ECO:0000313" key="3">
    <source>
        <dbReference type="Proteomes" id="UP000541444"/>
    </source>
</evidence>
<name>A0A7J7NBF4_9MAGN</name>
<dbReference type="OrthoDB" id="408631at2759"/>